<dbReference type="Proteomes" id="UP000500767">
    <property type="component" value="Chromosome"/>
</dbReference>
<evidence type="ECO:0000256" key="7">
    <source>
        <dbReference type="ARBA" id="ARBA00023136"/>
    </source>
</evidence>
<dbReference type="GO" id="GO:0022857">
    <property type="term" value="F:transmembrane transporter activity"/>
    <property type="evidence" value="ECO:0007669"/>
    <property type="project" value="InterPro"/>
</dbReference>
<keyword evidence="6 8" id="KW-1133">Transmembrane helix</keyword>
<evidence type="ECO:0000313" key="10">
    <source>
        <dbReference type="Proteomes" id="UP000500767"/>
    </source>
</evidence>
<dbReference type="PANTHER" id="PTHR32196">
    <property type="entry name" value="ABC TRANSPORTER PERMEASE PROTEIN YPHD-RELATED-RELATED"/>
    <property type="match status" value="1"/>
</dbReference>
<feature type="transmembrane region" description="Helical" evidence="8">
    <location>
        <begin position="306"/>
        <end position="325"/>
    </location>
</feature>
<name>A0A6M8HVA9_9PROT</name>
<feature type="transmembrane region" description="Helical" evidence="8">
    <location>
        <begin position="226"/>
        <end position="244"/>
    </location>
</feature>
<keyword evidence="4" id="KW-0997">Cell inner membrane</keyword>
<evidence type="ECO:0000256" key="2">
    <source>
        <dbReference type="ARBA" id="ARBA00022448"/>
    </source>
</evidence>
<feature type="transmembrane region" description="Helical" evidence="8">
    <location>
        <begin position="149"/>
        <end position="170"/>
    </location>
</feature>
<feature type="transmembrane region" description="Helical" evidence="8">
    <location>
        <begin position="283"/>
        <end position="300"/>
    </location>
</feature>
<dbReference type="RefSeq" id="WP_171833760.1">
    <property type="nucleotide sequence ID" value="NZ_CP053708.1"/>
</dbReference>
<evidence type="ECO:0000256" key="8">
    <source>
        <dbReference type="SAM" id="Phobius"/>
    </source>
</evidence>
<reference evidence="9 10" key="1">
    <citation type="journal article" date="2014" name="World J. Microbiol. Biotechnol.">
        <title>Biodiversity and physiological characteristics of Antarctic and Arctic lichens-associated bacteria.</title>
        <authorList>
            <person name="Lee Y.M."/>
            <person name="Kim E.H."/>
            <person name="Lee H.K."/>
            <person name="Hong S.G."/>
        </authorList>
    </citation>
    <scope>NUCLEOTIDE SEQUENCE [LARGE SCALE GENOMIC DNA]</scope>
    <source>
        <strain evidence="9 10">PAMC 26569</strain>
    </source>
</reference>
<keyword evidence="2" id="KW-0813">Transport</keyword>
<dbReference type="AlphaFoldDB" id="A0A6M8HVA9"/>
<evidence type="ECO:0000313" key="9">
    <source>
        <dbReference type="EMBL" id="QKE92077.1"/>
    </source>
</evidence>
<accession>A0A6M8HVA9</accession>
<proteinExistence type="predicted"/>
<dbReference type="Pfam" id="PF02653">
    <property type="entry name" value="BPD_transp_2"/>
    <property type="match status" value="1"/>
</dbReference>
<dbReference type="InterPro" id="IPR001851">
    <property type="entry name" value="ABC_transp_permease"/>
</dbReference>
<keyword evidence="7 8" id="KW-0472">Membrane</keyword>
<organism evidence="9 10">
    <name type="scientific">Lichenicola cladoniae</name>
    <dbReference type="NCBI Taxonomy" id="1484109"/>
    <lineage>
        <taxon>Bacteria</taxon>
        <taxon>Pseudomonadati</taxon>
        <taxon>Pseudomonadota</taxon>
        <taxon>Alphaproteobacteria</taxon>
        <taxon>Acetobacterales</taxon>
        <taxon>Acetobacteraceae</taxon>
        <taxon>Lichenicola</taxon>
    </lineage>
</organism>
<dbReference type="EMBL" id="CP053708">
    <property type="protein sequence ID" value="QKE92077.1"/>
    <property type="molecule type" value="Genomic_DNA"/>
</dbReference>
<dbReference type="KEGG" id="lck:HN018_20370"/>
<evidence type="ECO:0000256" key="3">
    <source>
        <dbReference type="ARBA" id="ARBA00022475"/>
    </source>
</evidence>
<evidence type="ECO:0000256" key="6">
    <source>
        <dbReference type="ARBA" id="ARBA00022989"/>
    </source>
</evidence>
<sequence>MNRLSRRIRGLDPALLQLVALTVVIFGAMAVLNPQKFLRPYVFESITYVAPELGLLSIAMMLAMLTGGIDLSVIGIANLSGIVAGLFFHAYGGAHGPGLMHMGVGPVLAGIGMALGVGLVAGAINGLLVSRARITPILATIGSGQIFTGIALVLTGGPAIVGFPAAWGAIGNGRLFGVAAPLLVFLAVAALVMVLLTRTSFGIALKLIGTNMRAATFAGLRTSRTVFFSYMLSGVLASIAGIILSGRTNAAKSDYGVSYLLEAVLIAVLGGTNPAGGRGSVPGIILALLALMLLSSGLQLMRFSNFLVDFIWGAFLLLSIALNALRTRR</sequence>
<comment type="subcellular location">
    <subcellularLocation>
        <location evidence="1">Cell membrane</location>
        <topology evidence="1">Multi-pass membrane protein</topology>
    </subcellularLocation>
</comment>
<evidence type="ECO:0000256" key="1">
    <source>
        <dbReference type="ARBA" id="ARBA00004651"/>
    </source>
</evidence>
<keyword evidence="5 8" id="KW-0812">Transmembrane</keyword>
<evidence type="ECO:0000256" key="5">
    <source>
        <dbReference type="ARBA" id="ARBA00022692"/>
    </source>
</evidence>
<feature type="transmembrane region" description="Helical" evidence="8">
    <location>
        <begin position="46"/>
        <end position="64"/>
    </location>
</feature>
<dbReference type="GO" id="GO:0005886">
    <property type="term" value="C:plasma membrane"/>
    <property type="evidence" value="ECO:0007669"/>
    <property type="project" value="UniProtKB-SubCell"/>
</dbReference>
<gene>
    <name evidence="9" type="ORF">HN018_20370</name>
</gene>
<dbReference type="CDD" id="cd06579">
    <property type="entry name" value="TM_PBP1_transp_AraH_like"/>
    <property type="match status" value="1"/>
</dbReference>
<feature type="transmembrane region" description="Helical" evidence="8">
    <location>
        <begin position="182"/>
        <end position="205"/>
    </location>
</feature>
<protein>
    <submittedName>
        <fullName evidence="9">ABC transporter permease</fullName>
    </submittedName>
</protein>
<feature type="transmembrane region" description="Helical" evidence="8">
    <location>
        <begin position="256"/>
        <end position="276"/>
    </location>
</feature>
<feature type="transmembrane region" description="Helical" evidence="8">
    <location>
        <begin position="71"/>
        <end position="91"/>
    </location>
</feature>
<evidence type="ECO:0000256" key="4">
    <source>
        <dbReference type="ARBA" id="ARBA00022519"/>
    </source>
</evidence>
<keyword evidence="3" id="KW-1003">Cell membrane</keyword>
<feature type="transmembrane region" description="Helical" evidence="8">
    <location>
        <begin position="103"/>
        <end position="128"/>
    </location>
</feature>
<keyword evidence="10" id="KW-1185">Reference proteome</keyword>
<dbReference type="PANTHER" id="PTHR32196:SF21">
    <property type="entry name" value="ABC TRANSPORTER PERMEASE PROTEIN YPHD-RELATED"/>
    <property type="match status" value="1"/>
</dbReference>